<evidence type="ECO:0008006" key="3">
    <source>
        <dbReference type="Google" id="ProtNLM"/>
    </source>
</evidence>
<dbReference type="AlphaFoldDB" id="A0A4Y7IIY1"/>
<keyword evidence="2" id="KW-1185">Reference proteome</keyword>
<evidence type="ECO:0000313" key="2">
    <source>
        <dbReference type="Proteomes" id="UP000316621"/>
    </source>
</evidence>
<dbReference type="Gramene" id="RZC47661">
    <property type="protein sequence ID" value="RZC47661"/>
    <property type="gene ID" value="C5167_040604"/>
</dbReference>
<evidence type="ECO:0000313" key="1">
    <source>
        <dbReference type="EMBL" id="RZC47661.1"/>
    </source>
</evidence>
<gene>
    <name evidence="1" type="ORF">C5167_040604</name>
</gene>
<proteinExistence type="predicted"/>
<dbReference type="Gene3D" id="3.20.20.70">
    <property type="entry name" value="Aldolase class I"/>
    <property type="match status" value="1"/>
</dbReference>
<dbReference type="Proteomes" id="UP000316621">
    <property type="component" value="Chromosome 1"/>
</dbReference>
<dbReference type="InterPro" id="IPR013785">
    <property type="entry name" value="Aldolase_TIM"/>
</dbReference>
<sequence length="132" mass="14850">MVLISLESDYCLEILTNQKNLKFIVSVKDAEKAISSGVDGIIVQGHEACGHVIGKNFKIFKYHNICTTQGQIFEAYDDRRSQKLPLTVPPLVLFVLKLGSAFRVNLTFSWSGEVEIQTTTIHISLTEYVQLF</sequence>
<reference evidence="1 2" key="1">
    <citation type="journal article" date="2018" name="Science">
        <title>The opium poppy genome and morphinan production.</title>
        <authorList>
            <person name="Guo L."/>
            <person name="Winzer T."/>
            <person name="Yang X."/>
            <person name="Li Y."/>
            <person name="Ning Z."/>
            <person name="He Z."/>
            <person name="Teodor R."/>
            <person name="Lu Y."/>
            <person name="Bowser T.A."/>
            <person name="Graham I.A."/>
            <person name="Ye K."/>
        </authorList>
    </citation>
    <scope>NUCLEOTIDE SEQUENCE [LARGE SCALE GENOMIC DNA]</scope>
    <source>
        <strain evidence="2">cv. HN1</strain>
        <tissue evidence="1">Leaves</tissue>
    </source>
</reference>
<dbReference type="EMBL" id="CM010715">
    <property type="protein sequence ID" value="RZC47661.1"/>
    <property type="molecule type" value="Genomic_DNA"/>
</dbReference>
<dbReference type="SUPFAM" id="SSF51412">
    <property type="entry name" value="Inosine monophosphate dehydrogenase (IMPDH)"/>
    <property type="match status" value="1"/>
</dbReference>
<accession>A0A4Y7IIY1</accession>
<organism evidence="1 2">
    <name type="scientific">Papaver somniferum</name>
    <name type="common">Opium poppy</name>
    <dbReference type="NCBI Taxonomy" id="3469"/>
    <lineage>
        <taxon>Eukaryota</taxon>
        <taxon>Viridiplantae</taxon>
        <taxon>Streptophyta</taxon>
        <taxon>Embryophyta</taxon>
        <taxon>Tracheophyta</taxon>
        <taxon>Spermatophyta</taxon>
        <taxon>Magnoliopsida</taxon>
        <taxon>Ranunculales</taxon>
        <taxon>Papaveraceae</taxon>
        <taxon>Papaveroideae</taxon>
        <taxon>Papaver</taxon>
    </lineage>
</organism>
<protein>
    <recommendedName>
        <fullName evidence="3">Nitronate monooxygenase domain-containing protein</fullName>
    </recommendedName>
</protein>
<name>A0A4Y7IIY1_PAPSO</name>